<protein>
    <submittedName>
        <fullName evidence="1">Uncharacterized protein</fullName>
    </submittedName>
</protein>
<reference evidence="1 2" key="1">
    <citation type="submission" date="2019-04" db="EMBL/GenBank/DDBJ databases">
        <title>Aspergillus burnettii sp. nov., novel species from soil in southeast Queensland.</title>
        <authorList>
            <person name="Gilchrist C.L.M."/>
            <person name="Pitt J.I."/>
            <person name="Lange L."/>
            <person name="Lacey H.J."/>
            <person name="Vuong D."/>
            <person name="Midgley D.J."/>
            <person name="Greenfield P."/>
            <person name="Bradbury M."/>
            <person name="Lacey E."/>
            <person name="Busk P.K."/>
            <person name="Pilgaard B."/>
            <person name="Chooi Y.H."/>
            <person name="Piggott A.M."/>
        </authorList>
    </citation>
    <scope>NUCLEOTIDE SEQUENCE [LARGE SCALE GENOMIC DNA]</scope>
    <source>
        <strain evidence="1 2">FRR 5400</strain>
    </source>
</reference>
<dbReference type="EMBL" id="SPNV01000166">
    <property type="protein sequence ID" value="KAF5859401.1"/>
    <property type="molecule type" value="Genomic_DNA"/>
</dbReference>
<evidence type="ECO:0000313" key="1">
    <source>
        <dbReference type="EMBL" id="KAF5859401.1"/>
    </source>
</evidence>
<gene>
    <name evidence="1" type="ORF">ETB97_002908</name>
</gene>
<evidence type="ECO:0000313" key="2">
    <source>
        <dbReference type="Proteomes" id="UP000541154"/>
    </source>
</evidence>
<accession>A0A8H6A2G8</accession>
<proteinExistence type="predicted"/>
<organism evidence="1 2">
    <name type="scientific">Petromyces alliaceus</name>
    <name type="common">Aspergillus alliaceus</name>
    <dbReference type="NCBI Taxonomy" id="209559"/>
    <lineage>
        <taxon>Eukaryota</taxon>
        <taxon>Fungi</taxon>
        <taxon>Dikarya</taxon>
        <taxon>Ascomycota</taxon>
        <taxon>Pezizomycotina</taxon>
        <taxon>Eurotiomycetes</taxon>
        <taxon>Eurotiomycetidae</taxon>
        <taxon>Eurotiales</taxon>
        <taxon>Aspergillaceae</taxon>
        <taxon>Aspergillus</taxon>
        <taxon>Aspergillus subgen. Circumdati</taxon>
    </lineage>
</organism>
<dbReference type="Proteomes" id="UP000541154">
    <property type="component" value="Unassembled WGS sequence"/>
</dbReference>
<dbReference type="AlphaFoldDB" id="A0A8H6A2G8"/>
<name>A0A8H6A2G8_PETAA</name>
<keyword evidence="2" id="KW-1185">Reference proteome</keyword>
<comment type="caution">
    <text evidence="1">The sequence shown here is derived from an EMBL/GenBank/DDBJ whole genome shotgun (WGS) entry which is preliminary data.</text>
</comment>
<sequence>MAALDHTHQGGPVLAKRYLEIMQQPAAPTPPAPLVGPALVALTAAAADPAFANAVPQITAAAAALAAAPAPAAPTPAAERLTNWQQVEWVLDQMWWSYEEFVYMCGRAFKMRTDGTGPRPLDPRFRIRLHRTKHRHQGRVAFGAVTRARKSLEWAEGSLRRLCYVPQVSDQHNDGPPTKPANSRYNTNALSPGEQADVANCLQDFRDSLAAAVGIVGAYQAKLSNDAERRQRWFDNAIKLVTVATALGKALAPI</sequence>